<dbReference type="GO" id="GO:0008380">
    <property type="term" value="P:RNA splicing"/>
    <property type="evidence" value="ECO:0007669"/>
    <property type="project" value="UniProtKB-KW"/>
</dbReference>
<dbReference type="GO" id="GO:0000974">
    <property type="term" value="C:Prp19 complex"/>
    <property type="evidence" value="ECO:0007669"/>
    <property type="project" value="TreeGrafter"/>
</dbReference>
<evidence type="ECO:0000256" key="4">
    <source>
        <dbReference type="ARBA" id="ARBA00022728"/>
    </source>
</evidence>
<keyword evidence="4" id="KW-0747">Spliceosome</keyword>
<comment type="similarity">
    <text evidence="2">Belongs to the SPF27 family.</text>
</comment>
<gene>
    <name evidence="9" type="ORF">EV356DRAFT_515228</name>
</gene>
<feature type="region of interest" description="Disordered" evidence="8">
    <location>
        <begin position="41"/>
        <end position="63"/>
    </location>
</feature>
<accession>A0A6A6H8J8</accession>
<dbReference type="Pfam" id="PF05700">
    <property type="entry name" value="BCAS2"/>
    <property type="match status" value="1"/>
</dbReference>
<dbReference type="GO" id="GO:0071013">
    <property type="term" value="C:catalytic step 2 spliceosome"/>
    <property type="evidence" value="ECO:0007669"/>
    <property type="project" value="TreeGrafter"/>
</dbReference>
<keyword evidence="7" id="KW-0175">Coiled coil</keyword>
<dbReference type="PANTHER" id="PTHR13296:SF0">
    <property type="entry name" value="PRE-MRNA-SPLICING FACTOR SPF27"/>
    <property type="match status" value="1"/>
</dbReference>
<dbReference type="AlphaFoldDB" id="A0A6A6H8J8"/>
<keyword evidence="10" id="KW-1185">Reference proteome</keyword>
<dbReference type="GO" id="GO:0006397">
    <property type="term" value="P:mRNA processing"/>
    <property type="evidence" value="ECO:0007669"/>
    <property type="project" value="UniProtKB-KW"/>
</dbReference>
<organism evidence="9 10">
    <name type="scientific">Viridothelium virens</name>
    <name type="common">Speckled blister lichen</name>
    <name type="synonym">Trypethelium virens</name>
    <dbReference type="NCBI Taxonomy" id="1048519"/>
    <lineage>
        <taxon>Eukaryota</taxon>
        <taxon>Fungi</taxon>
        <taxon>Dikarya</taxon>
        <taxon>Ascomycota</taxon>
        <taxon>Pezizomycotina</taxon>
        <taxon>Dothideomycetes</taxon>
        <taxon>Dothideomycetes incertae sedis</taxon>
        <taxon>Trypetheliales</taxon>
        <taxon>Trypetheliaceae</taxon>
        <taxon>Viridothelium</taxon>
    </lineage>
</organism>
<evidence type="ECO:0000313" key="10">
    <source>
        <dbReference type="Proteomes" id="UP000800092"/>
    </source>
</evidence>
<evidence type="ECO:0008006" key="11">
    <source>
        <dbReference type="Google" id="ProtNLM"/>
    </source>
</evidence>
<name>A0A6A6H8J8_VIRVR</name>
<evidence type="ECO:0000256" key="5">
    <source>
        <dbReference type="ARBA" id="ARBA00023187"/>
    </source>
</evidence>
<proteinExistence type="inferred from homology"/>
<dbReference type="OrthoDB" id="205794at2759"/>
<dbReference type="EMBL" id="ML991799">
    <property type="protein sequence ID" value="KAF2234332.1"/>
    <property type="molecule type" value="Genomic_DNA"/>
</dbReference>
<evidence type="ECO:0000256" key="8">
    <source>
        <dbReference type="SAM" id="MobiDB-lite"/>
    </source>
</evidence>
<keyword evidence="6" id="KW-0539">Nucleus</keyword>
<evidence type="ECO:0000256" key="1">
    <source>
        <dbReference type="ARBA" id="ARBA00004123"/>
    </source>
</evidence>
<evidence type="ECO:0000256" key="3">
    <source>
        <dbReference type="ARBA" id="ARBA00022664"/>
    </source>
</evidence>
<dbReference type="Proteomes" id="UP000800092">
    <property type="component" value="Unassembled WGS sequence"/>
</dbReference>
<feature type="compositionally biased region" description="Pro residues" evidence="8">
    <location>
        <begin position="47"/>
        <end position="60"/>
    </location>
</feature>
<evidence type="ECO:0000256" key="2">
    <source>
        <dbReference type="ARBA" id="ARBA00010788"/>
    </source>
</evidence>
<evidence type="ECO:0000256" key="7">
    <source>
        <dbReference type="SAM" id="Coils"/>
    </source>
</evidence>
<comment type="subcellular location">
    <subcellularLocation>
        <location evidence="1">Nucleus</location>
    </subcellularLocation>
</comment>
<keyword evidence="3" id="KW-0507">mRNA processing</keyword>
<dbReference type="GO" id="GO:0071011">
    <property type="term" value="C:precatalytic spliceosome"/>
    <property type="evidence" value="ECO:0007669"/>
    <property type="project" value="TreeGrafter"/>
</dbReference>
<feature type="coiled-coil region" evidence="7">
    <location>
        <begin position="160"/>
        <end position="187"/>
    </location>
</feature>
<evidence type="ECO:0000256" key="6">
    <source>
        <dbReference type="ARBA" id="ARBA00023242"/>
    </source>
</evidence>
<dbReference type="PANTHER" id="PTHR13296">
    <property type="entry name" value="BCAS2 PROTEIN"/>
    <property type="match status" value="1"/>
</dbReference>
<dbReference type="InterPro" id="IPR008409">
    <property type="entry name" value="SPF27"/>
</dbReference>
<feature type="region of interest" description="Disordered" evidence="8">
    <location>
        <begin position="93"/>
        <end position="113"/>
    </location>
</feature>
<keyword evidence="5" id="KW-0508">mRNA splicing</keyword>
<reference evidence="9" key="1">
    <citation type="journal article" date="2020" name="Stud. Mycol.">
        <title>101 Dothideomycetes genomes: a test case for predicting lifestyles and emergence of pathogens.</title>
        <authorList>
            <person name="Haridas S."/>
            <person name="Albert R."/>
            <person name="Binder M."/>
            <person name="Bloem J."/>
            <person name="Labutti K."/>
            <person name="Salamov A."/>
            <person name="Andreopoulos B."/>
            <person name="Baker S."/>
            <person name="Barry K."/>
            <person name="Bills G."/>
            <person name="Bluhm B."/>
            <person name="Cannon C."/>
            <person name="Castanera R."/>
            <person name="Culley D."/>
            <person name="Daum C."/>
            <person name="Ezra D."/>
            <person name="Gonzalez J."/>
            <person name="Henrissat B."/>
            <person name="Kuo A."/>
            <person name="Liang C."/>
            <person name="Lipzen A."/>
            <person name="Lutzoni F."/>
            <person name="Magnuson J."/>
            <person name="Mondo S."/>
            <person name="Nolan M."/>
            <person name="Ohm R."/>
            <person name="Pangilinan J."/>
            <person name="Park H.-J."/>
            <person name="Ramirez L."/>
            <person name="Alfaro M."/>
            <person name="Sun H."/>
            <person name="Tritt A."/>
            <person name="Yoshinaga Y."/>
            <person name="Zwiers L.-H."/>
            <person name="Turgeon B."/>
            <person name="Goodwin S."/>
            <person name="Spatafora J."/>
            <person name="Crous P."/>
            <person name="Grigoriev I."/>
        </authorList>
    </citation>
    <scope>NUCLEOTIDE SEQUENCE</scope>
    <source>
        <strain evidence="9">Tuck. ex Michener</strain>
    </source>
</reference>
<evidence type="ECO:0000313" key="9">
    <source>
        <dbReference type="EMBL" id="KAF2234332.1"/>
    </source>
</evidence>
<protein>
    <recommendedName>
        <fullName evidence="11">Breast carcinoma amplified sequence 2</fullName>
    </recommendedName>
</protein>
<sequence>MSLLHESHDSLPYIDRAPSPPSLTTAQALVDAEIAAHANTDAATPVPLHPSLPTYPPPRFSNPVQSALQYLDENNLEASQQQHLPPGIDLSRYEDLELPTPDSDPELFSSDGQSKNEQVLLEAYGATLQKSATSLEYLHARHLNLNLLQRYGANAYLISNHYLEAMLREVEGELARCREEVEGVEGRRRGVQEGRKGEAEGLEEGWRKGVGRMLEVEAAAEGLKEEILRRRREGAVVGASEA</sequence>